<dbReference type="EMBL" id="CP043626">
    <property type="protein sequence ID" value="QEY71971.1"/>
    <property type="molecule type" value="Genomic_DNA"/>
</dbReference>
<evidence type="ECO:0000256" key="1">
    <source>
        <dbReference type="SAM" id="SignalP"/>
    </source>
</evidence>
<accession>A0A9X7MZ41</accession>
<dbReference type="KEGG" id="pden:F1C79_10300"/>
<organism evidence="2 3">
    <name type="scientific">Pseudomonas denitrificans</name>
    <dbReference type="NCBI Taxonomy" id="43306"/>
    <lineage>
        <taxon>Bacteria</taxon>
        <taxon>Pseudomonadati</taxon>
        <taxon>Pseudomonadota</taxon>
        <taxon>Gammaproteobacteria</taxon>
        <taxon>Pseudomonadales</taxon>
        <taxon>Pseudomonadaceae</taxon>
        <taxon>Halopseudomonas</taxon>
    </lineage>
</organism>
<dbReference type="RefSeq" id="WP_081519699.1">
    <property type="nucleotide sequence ID" value="NZ_CP043626.1"/>
</dbReference>
<dbReference type="AlphaFoldDB" id="A0A9X7MZ41"/>
<proteinExistence type="predicted"/>
<protein>
    <submittedName>
        <fullName evidence="2">Uncharacterized protein</fullName>
    </submittedName>
</protein>
<name>A0A9X7MZ41_PSEDE</name>
<keyword evidence="3" id="KW-1185">Reference proteome</keyword>
<dbReference type="OrthoDB" id="8200695at2"/>
<dbReference type="Proteomes" id="UP000326659">
    <property type="component" value="Chromosome"/>
</dbReference>
<sequence>MKPLSLIRHSLLRPWLIMLSCVASLAQATDSNTPPELLRLATAQFTVGAPLWRSLIVGNLVTEAKLVTLEGARNNLGSGEWQHDMDGEDSRDWLCYWLPHARLGLWLVSDARKTDGSHRITRITLRNQPQPQTTSACAALRSPQLSLSLDGYDWIGASSAEVQAVMGVSTPPADGWWRFEHHRRIEGKCDRTRYRTNWLWLHFAKGRVDEIDAGQISNC</sequence>
<keyword evidence="1" id="KW-0732">Signal</keyword>
<reference evidence="2 3" key="1">
    <citation type="submission" date="2019-09" db="EMBL/GenBank/DDBJ databases">
        <title>Prosopis cineraria nodule microbiome.</title>
        <authorList>
            <person name="Chaluvadi S.R."/>
            <person name="Ali R."/>
            <person name="Wang X."/>
        </authorList>
    </citation>
    <scope>NUCLEOTIDE SEQUENCE [LARGE SCALE GENOMIC DNA]</scope>
    <source>
        <strain evidence="2 3">BG1</strain>
    </source>
</reference>
<evidence type="ECO:0000313" key="3">
    <source>
        <dbReference type="Proteomes" id="UP000326659"/>
    </source>
</evidence>
<feature type="chain" id="PRO_5040763112" evidence="1">
    <location>
        <begin position="29"/>
        <end position="219"/>
    </location>
</feature>
<gene>
    <name evidence="2" type="ORF">F1C79_10300</name>
</gene>
<feature type="signal peptide" evidence="1">
    <location>
        <begin position="1"/>
        <end position="28"/>
    </location>
</feature>
<evidence type="ECO:0000313" key="2">
    <source>
        <dbReference type="EMBL" id="QEY71971.1"/>
    </source>
</evidence>